<evidence type="ECO:0000313" key="2">
    <source>
        <dbReference type="EMBL" id="KAK0614462.1"/>
    </source>
</evidence>
<comment type="caution">
    <text evidence="2">The sequence shown here is derived from an EMBL/GenBank/DDBJ whole genome shotgun (WGS) entry which is preliminary data.</text>
</comment>
<dbReference type="Proteomes" id="UP001175000">
    <property type="component" value="Unassembled WGS sequence"/>
</dbReference>
<evidence type="ECO:0000256" key="1">
    <source>
        <dbReference type="SAM" id="MobiDB-lite"/>
    </source>
</evidence>
<sequence>MATTSVIPARVNPNFRTERITFRERTGGSSYLKSRRNALFLATRLPNIGTANDARANEVQFQVLRQGLNDVDATARKLEWLETQGYRDIAEVAGSAYSHGPPKIFMERKSAKFMKWTWSMVEEQQLAAAAVLNQAGRPPAQPPGTQPAAPNAWATGRPQNAPAAAQPRRHPRALDRAFPGVEERRHEVLANFAKKYVDVRFRMIANVINRDHVYPDIPQSLQNIRRRIDRKPSTRAFPGPSADPRGQGRVSAGWVDPGGGRLENWDWRIKQINTVSAHGADLEADLLLVEHENIITERHSDLRYEFFREAFKVLYGGLEVKPARWLIDNSRAYDARNDPHTGPLLETTLNFINHVAAYYERMLDDVKRRIEAAKTAEDEDLLRIERRTNINSIAQPWRDLMECINTIYSNNGWMPNGAVHLHPNTMQRLMNEMSKVFDVLKSFKS</sequence>
<feature type="region of interest" description="Disordered" evidence="1">
    <location>
        <begin position="232"/>
        <end position="251"/>
    </location>
</feature>
<protein>
    <submittedName>
        <fullName evidence="2">Uncharacterized protein</fullName>
    </submittedName>
</protein>
<feature type="region of interest" description="Disordered" evidence="1">
    <location>
        <begin position="135"/>
        <end position="172"/>
    </location>
</feature>
<dbReference type="AlphaFoldDB" id="A0AA39WFI7"/>
<organism evidence="2 3">
    <name type="scientific">Immersiella caudata</name>
    <dbReference type="NCBI Taxonomy" id="314043"/>
    <lineage>
        <taxon>Eukaryota</taxon>
        <taxon>Fungi</taxon>
        <taxon>Dikarya</taxon>
        <taxon>Ascomycota</taxon>
        <taxon>Pezizomycotina</taxon>
        <taxon>Sordariomycetes</taxon>
        <taxon>Sordariomycetidae</taxon>
        <taxon>Sordariales</taxon>
        <taxon>Lasiosphaeriaceae</taxon>
        <taxon>Immersiella</taxon>
    </lineage>
</organism>
<name>A0AA39WFI7_9PEZI</name>
<accession>A0AA39WFI7</accession>
<feature type="compositionally biased region" description="Low complexity" evidence="1">
    <location>
        <begin position="146"/>
        <end position="166"/>
    </location>
</feature>
<proteinExistence type="predicted"/>
<keyword evidence="3" id="KW-1185">Reference proteome</keyword>
<dbReference type="EMBL" id="JAULSU010000006">
    <property type="protein sequence ID" value="KAK0614462.1"/>
    <property type="molecule type" value="Genomic_DNA"/>
</dbReference>
<reference evidence="2" key="1">
    <citation type="submission" date="2023-06" db="EMBL/GenBank/DDBJ databases">
        <title>Genome-scale phylogeny and comparative genomics of the fungal order Sordariales.</title>
        <authorList>
            <consortium name="Lawrence Berkeley National Laboratory"/>
            <person name="Hensen N."/>
            <person name="Bonometti L."/>
            <person name="Westerberg I."/>
            <person name="Brannstrom I.O."/>
            <person name="Guillou S."/>
            <person name="Cros-Aarteil S."/>
            <person name="Calhoun S."/>
            <person name="Haridas S."/>
            <person name="Kuo A."/>
            <person name="Mondo S."/>
            <person name="Pangilinan J."/>
            <person name="Riley R."/>
            <person name="Labutti K."/>
            <person name="Andreopoulos B."/>
            <person name="Lipzen A."/>
            <person name="Chen C."/>
            <person name="Yanf M."/>
            <person name="Daum C."/>
            <person name="Ng V."/>
            <person name="Clum A."/>
            <person name="Steindorff A."/>
            <person name="Ohm R."/>
            <person name="Martin F."/>
            <person name="Silar P."/>
            <person name="Natvig D."/>
            <person name="Lalanne C."/>
            <person name="Gautier V."/>
            <person name="Ament-Velasquez S.L."/>
            <person name="Kruys A."/>
            <person name="Hutchinson M.I."/>
            <person name="Powell A.J."/>
            <person name="Barry K."/>
            <person name="Miller A.N."/>
            <person name="Grigoriev I.V."/>
            <person name="Debuchy R."/>
            <person name="Gladieux P."/>
            <person name="Thoren M.H."/>
            <person name="Johannesson H."/>
        </authorList>
    </citation>
    <scope>NUCLEOTIDE SEQUENCE</scope>
    <source>
        <strain evidence="2">CBS 606.72</strain>
    </source>
</reference>
<evidence type="ECO:0000313" key="3">
    <source>
        <dbReference type="Proteomes" id="UP001175000"/>
    </source>
</evidence>
<gene>
    <name evidence="2" type="ORF">B0T14DRAFT_499726</name>
</gene>